<evidence type="ECO:0000256" key="1">
    <source>
        <dbReference type="SAM" id="MobiDB-lite"/>
    </source>
</evidence>
<sequence length="145" mass="16457">MHRLPRPSRLSNEVPKDVIVRFFITLHTETLLAAARKAPSLPEPHQRIALYADLSAATMEKRRGFITVTKTLRNNVAYKWGYPTKLIIWRQGRNHIATDPTEGMKLISAWGLWTGTPQPQKASYNASPRKLQADWQMAKSPANTP</sequence>
<keyword evidence="3" id="KW-1185">Reference proteome</keyword>
<evidence type="ECO:0000313" key="2">
    <source>
        <dbReference type="EMBL" id="CAH2284674.1"/>
    </source>
</evidence>
<dbReference type="AlphaFoldDB" id="A0AAD1RZN0"/>
<organism evidence="2 3">
    <name type="scientific">Pelobates cultripes</name>
    <name type="common">Western spadefoot toad</name>
    <dbReference type="NCBI Taxonomy" id="61616"/>
    <lineage>
        <taxon>Eukaryota</taxon>
        <taxon>Metazoa</taxon>
        <taxon>Chordata</taxon>
        <taxon>Craniata</taxon>
        <taxon>Vertebrata</taxon>
        <taxon>Euteleostomi</taxon>
        <taxon>Amphibia</taxon>
        <taxon>Batrachia</taxon>
        <taxon>Anura</taxon>
        <taxon>Pelobatoidea</taxon>
        <taxon>Pelobatidae</taxon>
        <taxon>Pelobates</taxon>
    </lineage>
</organism>
<gene>
    <name evidence="2" type="ORF">PECUL_23A019694</name>
</gene>
<name>A0AAD1RZN0_PELCU</name>
<evidence type="ECO:0000313" key="3">
    <source>
        <dbReference type="Proteomes" id="UP001295444"/>
    </source>
</evidence>
<dbReference type="Gene3D" id="3.30.250.20">
    <property type="entry name" value="L1 transposable element, C-terminal domain"/>
    <property type="match status" value="1"/>
</dbReference>
<reference evidence="2" key="1">
    <citation type="submission" date="2022-03" db="EMBL/GenBank/DDBJ databases">
        <authorList>
            <person name="Alioto T."/>
            <person name="Alioto T."/>
            <person name="Gomez Garrido J."/>
        </authorList>
    </citation>
    <scope>NUCLEOTIDE SEQUENCE</scope>
</reference>
<protein>
    <submittedName>
        <fullName evidence="2">Uncharacterized protein</fullName>
    </submittedName>
</protein>
<dbReference type="EMBL" id="OW240915">
    <property type="protein sequence ID" value="CAH2284674.1"/>
    <property type="molecule type" value="Genomic_DNA"/>
</dbReference>
<dbReference type="InterPro" id="IPR042566">
    <property type="entry name" value="L1_C"/>
</dbReference>
<dbReference type="Proteomes" id="UP001295444">
    <property type="component" value="Chromosome 04"/>
</dbReference>
<accession>A0AAD1RZN0</accession>
<proteinExistence type="predicted"/>
<feature type="region of interest" description="Disordered" evidence="1">
    <location>
        <begin position="119"/>
        <end position="145"/>
    </location>
</feature>